<dbReference type="PANTHER" id="PTHR43384">
    <property type="entry name" value="SEPTUM SITE-DETERMINING PROTEIN MIND HOMOLOG, CHLOROPLASTIC-RELATED"/>
    <property type="match status" value="1"/>
</dbReference>
<comment type="caution">
    <text evidence="4">The sequence shown here is derived from an EMBL/GenBank/DDBJ whole genome shotgun (WGS) entry which is preliminary data.</text>
</comment>
<dbReference type="InterPro" id="IPR033756">
    <property type="entry name" value="YlxH/NBP35"/>
</dbReference>
<evidence type="ECO:0000313" key="4">
    <source>
        <dbReference type="EMBL" id="GAA4758254.1"/>
    </source>
</evidence>
<dbReference type="RefSeq" id="WP_345529834.1">
    <property type="nucleotide sequence ID" value="NZ_BAABKN010000036.1"/>
</dbReference>
<dbReference type="InterPro" id="IPR050625">
    <property type="entry name" value="ParA/MinD_ATPase"/>
</dbReference>
<name>A0ABP8ZJ80_9ACTN</name>
<dbReference type="EMBL" id="BAABKN010000036">
    <property type="protein sequence ID" value="GAA4758254.1"/>
    <property type="molecule type" value="Genomic_DNA"/>
</dbReference>
<reference evidence="5" key="1">
    <citation type="journal article" date="2019" name="Int. J. Syst. Evol. Microbiol.">
        <title>The Global Catalogue of Microorganisms (GCM) 10K type strain sequencing project: providing services to taxonomists for standard genome sequencing and annotation.</title>
        <authorList>
            <consortium name="The Broad Institute Genomics Platform"/>
            <consortium name="The Broad Institute Genome Sequencing Center for Infectious Disease"/>
            <person name="Wu L."/>
            <person name="Ma J."/>
        </authorList>
    </citation>
    <scope>NUCLEOTIDE SEQUENCE [LARGE SCALE GENOMIC DNA]</scope>
    <source>
        <strain evidence="5">JCM 18532</strain>
    </source>
</reference>
<evidence type="ECO:0000313" key="5">
    <source>
        <dbReference type="Proteomes" id="UP001499882"/>
    </source>
</evidence>
<dbReference type="Pfam" id="PF10609">
    <property type="entry name" value="ParA"/>
    <property type="match status" value="1"/>
</dbReference>
<accession>A0ABP8ZJ80</accession>
<dbReference type="InterPro" id="IPR027417">
    <property type="entry name" value="P-loop_NTPase"/>
</dbReference>
<evidence type="ECO:0000256" key="2">
    <source>
        <dbReference type="ARBA" id="ARBA00022840"/>
    </source>
</evidence>
<organism evidence="4 5">
    <name type="scientific">Nocardioides endophyticus</name>
    <dbReference type="NCBI Taxonomy" id="1353775"/>
    <lineage>
        <taxon>Bacteria</taxon>
        <taxon>Bacillati</taxon>
        <taxon>Actinomycetota</taxon>
        <taxon>Actinomycetes</taxon>
        <taxon>Propionibacteriales</taxon>
        <taxon>Nocardioidaceae</taxon>
        <taxon>Nocardioides</taxon>
    </lineage>
</organism>
<dbReference type="Gene3D" id="3.40.50.2300">
    <property type="match status" value="1"/>
</dbReference>
<protein>
    <submittedName>
        <fullName evidence="4">Response regulator</fullName>
    </submittedName>
</protein>
<proteinExistence type="predicted"/>
<gene>
    <name evidence="4" type="ORF">GCM10023350_49980</name>
</gene>
<feature type="region of interest" description="Disordered" evidence="3">
    <location>
        <begin position="369"/>
        <end position="397"/>
    </location>
</feature>
<dbReference type="SUPFAM" id="SSF52540">
    <property type="entry name" value="P-loop containing nucleoside triphosphate hydrolases"/>
    <property type="match status" value="1"/>
</dbReference>
<evidence type="ECO:0000256" key="1">
    <source>
        <dbReference type="ARBA" id="ARBA00022741"/>
    </source>
</evidence>
<sequence length="397" mass="42388">MPIVVDPDSGTVATLLAALPSTAQPSAHGVPSGDRLLRWLDEHPTEYVVVVGPSLSLEEALLLCERLRVSRPALSLVLVRQQIEAAMLTRAMSAGVREVVAFGDTQALLGSVSRAEELHLALRGPGSPATTGRIVTVFSPKGGVGKTTLAVNLAVALSRGGAKRVCLVDLDLAFGDVAITLQLLPTHSIEHAIGSEASVDLPLVESLLTKHEASVMVLAPPSHPDVRERITALLVSRILGALRTGFDYIVVDTAPDFDEHTLTALDETDECVMVATLDLPTLKNVKIGLATLDSLAIAAGHHHVVLNHADEDTGLTIQQAEEILARKIQIRMKSSIDVARSTNQGVPIMSSQPEHAVSNAIRALASQLAGGPSEPFPVADEEHRRQRRSSRRMKLRR</sequence>
<dbReference type="Gene3D" id="3.40.50.300">
    <property type="entry name" value="P-loop containing nucleotide triphosphate hydrolases"/>
    <property type="match status" value="1"/>
</dbReference>
<feature type="compositionally biased region" description="Basic residues" evidence="3">
    <location>
        <begin position="385"/>
        <end position="397"/>
    </location>
</feature>
<dbReference type="PANTHER" id="PTHR43384:SF13">
    <property type="entry name" value="SLR0110 PROTEIN"/>
    <property type="match status" value="1"/>
</dbReference>
<keyword evidence="1" id="KW-0547">Nucleotide-binding</keyword>
<keyword evidence="2" id="KW-0067">ATP-binding</keyword>
<keyword evidence="5" id="KW-1185">Reference proteome</keyword>
<evidence type="ECO:0000256" key="3">
    <source>
        <dbReference type="SAM" id="MobiDB-lite"/>
    </source>
</evidence>
<dbReference type="Proteomes" id="UP001499882">
    <property type="component" value="Unassembled WGS sequence"/>
</dbReference>